<evidence type="ECO:0000313" key="5">
    <source>
        <dbReference type="Proteomes" id="UP000290365"/>
    </source>
</evidence>
<evidence type="ECO:0000313" key="4">
    <source>
        <dbReference type="EMBL" id="QBD76736.1"/>
    </source>
</evidence>
<dbReference type="PANTHER" id="PTHR30061">
    <property type="entry name" value="MALTOSE-BINDING PERIPLASMIC PROTEIN"/>
    <property type="match status" value="1"/>
</dbReference>
<dbReference type="GO" id="GO:0055052">
    <property type="term" value="C:ATP-binding cassette (ABC) transporter complex, substrate-binding subunit-containing"/>
    <property type="evidence" value="ECO:0007669"/>
    <property type="project" value="TreeGrafter"/>
</dbReference>
<comment type="similarity">
    <text evidence="1">Belongs to the bacterial solute-binding protein 1 family.</text>
</comment>
<dbReference type="Proteomes" id="UP000290365">
    <property type="component" value="Chromosome"/>
</dbReference>
<dbReference type="EMBL" id="CP035758">
    <property type="protein sequence ID" value="QBD76736.1"/>
    <property type="molecule type" value="Genomic_DNA"/>
</dbReference>
<dbReference type="PANTHER" id="PTHR30061:SF50">
    <property type="entry name" value="MALTOSE_MALTODEXTRIN-BINDING PERIPLASMIC PROTEIN"/>
    <property type="match status" value="1"/>
</dbReference>
<dbReference type="OrthoDB" id="9808332at2"/>
<keyword evidence="5" id="KW-1185">Reference proteome</keyword>
<dbReference type="CDD" id="cd14750">
    <property type="entry name" value="PBP2_TMBP"/>
    <property type="match status" value="1"/>
</dbReference>
<dbReference type="Gene3D" id="3.40.190.10">
    <property type="entry name" value="Periplasmic binding protein-like II"/>
    <property type="match status" value="2"/>
</dbReference>
<dbReference type="GO" id="GO:0015768">
    <property type="term" value="P:maltose transport"/>
    <property type="evidence" value="ECO:0007669"/>
    <property type="project" value="TreeGrafter"/>
</dbReference>
<name>A0A4P6JPN9_KTERU</name>
<accession>A0A4P6JPN9</accession>
<organism evidence="4 5">
    <name type="scientific">Ktedonosporobacter rubrisoli</name>
    <dbReference type="NCBI Taxonomy" id="2509675"/>
    <lineage>
        <taxon>Bacteria</taxon>
        <taxon>Bacillati</taxon>
        <taxon>Chloroflexota</taxon>
        <taxon>Ktedonobacteria</taxon>
        <taxon>Ktedonobacterales</taxon>
        <taxon>Ktedonosporobacteraceae</taxon>
        <taxon>Ktedonosporobacter</taxon>
    </lineage>
</organism>
<dbReference type="GO" id="GO:1901982">
    <property type="term" value="F:maltose binding"/>
    <property type="evidence" value="ECO:0007669"/>
    <property type="project" value="TreeGrafter"/>
</dbReference>
<dbReference type="AlphaFoldDB" id="A0A4P6JPN9"/>
<dbReference type="InterPro" id="IPR006059">
    <property type="entry name" value="SBP"/>
</dbReference>
<reference evidence="4 5" key="1">
    <citation type="submission" date="2019-01" db="EMBL/GenBank/DDBJ databases">
        <title>Ktedonosporobacter rubrisoli SCAWS-G2.</title>
        <authorList>
            <person name="Huang Y."/>
            <person name="Yan B."/>
        </authorList>
    </citation>
    <scope>NUCLEOTIDE SEQUENCE [LARGE SCALE GENOMIC DNA]</scope>
    <source>
        <strain evidence="4 5">SCAWS-G2</strain>
    </source>
</reference>
<protein>
    <submittedName>
        <fullName evidence="4">ABC transporter substrate-binding protein</fullName>
    </submittedName>
</protein>
<gene>
    <name evidence="4" type="ORF">EPA93_12260</name>
</gene>
<evidence type="ECO:0000256" key="3">
    <source>
        <dbReference type="ARBA" id="ARBA00022729"/>
    </source>
</evidence>
<keyword evidence="2" id="KW-0813">Transport</keyword>
<dbReference type="Pfam" id="PF01547">
    <property type="entry name" value="SBP_bac_1"/>
    <property type="match status" value="1"/>
</dbReference>
<dbReference type="SUPFAM" id="SSF53850">
    <property type="entry name" value="Periplasmic binding protein-like II"/>
    <property type="match status" value="1"/>
</dbReference>
<proteinExistence type="inferred from homology"/>
<evidence type="ECO:0000256" key="2">
    <source>
        <dbReference type="ARBA" id="ARBA00022448"/>
    </source>
</evidence>
<keyword evidence="3" id="KW-0732">Signal</keyword>
<sequence>MEDTMIPEQFSALDEAITRIRNGRLSRRSFLERTLAIGLSSGAAVSLLEACGGNSNSSGGNGAATNLIWISEQDQSGTYQMLVDTFNKTIGQQKGLHVTYQSGPAKTDDLLTQYTNMLRARNASVDVLSIDIIYPAQFAASQWTVAISDTQWPAAERAKFLPGPIKGCTYQNQLWAAPLRTDLGLLYYRKDLLPNPPKTWDELNSLATATAPSKIKYGYVWQGAQYEGLVCDFVEVLYGYNGTILDPNDPSKVTINSPEARQALTRMVSWVGTISPEAVTTYQEDPARQVWQNGNAALMRNWPYAYALSSDPKQSQIVGKFDISAMPYGGSGTVGHSAIGGWNLAINAFSKKADACWEFIHYMLQDDAQKQLAIKGTFTPTLQSIYTDNDVLAKQPLFGKLGPILKNGLPRPVSPKYSDISDILQRYIHQALKKQISVDTALSSLETELKKALAS</sequence>
<dbReference type="KEGG" id="kbs:EPA93_12260"/>
<dbReference type="GO" id="GO:0042956">
    <property type="term" value="P:maltodextrin transmembrane transport"/>
    <property type="evidence" value="ECO:0007669"/>
    <property type="project" value="TreeGrafter"/>
</dbReference>
<evidence type="ECO:0000256" key="1">
    <source>
        <dbReference type="ARBA" id="ARBA00008520"/>
    </source>
</evidence>